<keyword evidence="2" id="KW-1185">Reference proteome</keyword>
<reference evidence="1 2" key="1">
    <citation type="submission" date="2019-07" db="EMBL/GenBank/DDBJ databases">
        <title>Whole genome shotgun sequence of Brevifollis gellanilyticus NBRC 108608.</title>
        <authorList>
            <person name="Hosoyama A."/>
            <person name="Uohara A."/>
            <person name="Ohji S."/>
            <person name="Ichikawa N."/>
        </authorList>
    </citation>
    <scope>NUCLEOTIDE SEQUENCE [LARGE SCALE GENOMIC DNA]</scope>
    <source>
        <strain evidence="1 2">NBRC 108608</strain>
    </source>
</reference>
<dbReference type="Proteomes" id="UP000321577">
    <property type="component" value="Unassembled WGS sequence"/>
</dbReference>
<dbReference type="EMBL" id="BKAG01000033">
    <property type="protein sequence ID" value="GEP44644.1"/>
    <property type="molecule type" value="Genomic_DNA"/>
</dbReference>
<proteinExistence type="predicted"/>
<evidence type="ECO:0000313" key="1">
    <source>
        <dbReference type="EMBL" id="GEP44644.1"/>
    </source>
</evidence>
<protein>
    <recommendedName>
        <fullName evidence="3">Glycoamylase-like domain-containing protein</fullName>
    </recommendedName>
</protein>
<dbReference type="Gene3D" id="1.50.10.140">
    <property type="match status" value="1"/>
</dbReference>
<organism evidence="1 2">
    <name type="scientific">Brevifollis gellanilyticus</name>
    <dbReference type="NCBI Taxonomy" id="748831"/>
    <lineage>
        <taxon>Bacteria</taxon>
        <taxon>Pseudomonadati</taxon>
        <taxon>Verrucomicrobiota</taxon>
        <taxon>Verrucomicrobiia</taxon>
        <taxon>Verrucomicrobiales</taxon>
        <taxon>Verrucomicrobiaceae</taxon>
    </lineage>
</organism>
<comment type="caution">
    <text evidence="1">The sequence shown here is derived from an EMBL/GenBank/DDBJ whole genome shotgun (WGS) entry which is preliminary data.</text>
</comment>
<evidence type="ECO:0008006" key="3">
    <source>
        <dbReference type="Google" id="ProtNLM"/>
    </source>
</evidence>
<evidence type="ECO:0000313" key="2">
    <source>
        <dbReference type="Proteomes" id="UP000321577"/>
    </source>
</evidence>
<dbReference type="AlphaFoldDB" id="A0A512MD29"/>
<gene>
    <name evidence="1" type="ORF">BGE01nite_39350</name>
</gene>
<sequence length="587" mass="64593">MLGDESRLVWQPVQEYFIHVQPGKKAEPVEGKRRLNSFTAYTHLGTDFGFMGPAEHDIEWQADEIRVHLGQEPEAWSGMWHSLAGLARESQKSLNFAAAWSPLVGAKHQPRIASVRVDVSGHGKLKLEIKSDLQELLWSTSITVDEPSTRPVVLPVSPLACGKAKLLTWIAEPGSELTIERLHLGVETAGVPFDEHVLAASYAKLARSYDESSGFVKDRAHLEDGAFESVASTGLFALATGVLSQPPLQIVSPEKARATLRQIHAAVKALDRPHGVLPHFVRRGATGYVVHPGTEYSTVDTALYYHCLLLATEMLGDAELKADVVSLVDQIDFTDLRLPGGEITHGLKEDGRTLLAHGWEDWGGESALVMMLQNIVDEHAPRRKMERPGQAWQGTGFITELQSLFYPDFDSDVPDALDGVRWLTARRRMLSTQRDYITRTWPGSMAAKIGLYGLSAGEGLYGNSYHVGGTDLPDQAVIHPHYVLMSAALTEPRDTYTVLRRMEKAGLLPPWGMVEAASVNGKSYLPMNGSLNAGFETLGAYHLLARNRGIPNAIYNASRQSPELRRAVQIFYPIQEGEMPVSLSASE</sequence>
<accession>A0A512MD29</accession>
<name>A0A512MD29_9BACT</name>